<organism evidence="1 2">
    <name type="scientific">Acetoanaerobium noterae</name>
    <dbReference type="NCBI Taxonomy" id="745369"/>
    <lineage>
        <taxon>Bacteria</taxon>
        <taxon>Bacillati</taxon>
        <taxon>Bacillota</taxon>
        <taxon>Clostridia</taxon>
        <taxon>Peptostreptococcales</taxon>
        <taxon>Filifactoraceae</taxon>
        <taxon>Acetoanaerobium</taxon>
    </lineage>
</organism>
<accession>A0A1T5C486</accession>
<dbReference type="RefSeq" id="WP_079589799.1">
    <property type="nucleotide sequence ID" value="NZ_DAMBHZ010000012.1"/>
</dbReference>
<proteinExistence type="predicted"/>
<keyword evidence="2" id="KW-1185">Reference proteome</keyword>
<dbReference type="NCBIfam" id="NF038093">
    <property type="entry name" value="GrdX"/>
    <property type="match status" value="1"/>
</dbReference>
<dbReference type="EMBL" id="FUYN01000004">
    <property type="protein sequence ID" value="SKB54217.1"/>
    <property type="molecule type" value="Genomic_DNA"/>
</dbReference>
<evidence type="ECO:0000313" key="1">
    <source>
        <dbReference type="EMBL" id="SKB54217.1"/>
    </source>
</evidence>
<evidence type="ECO:0008006" key="3">
    <source>
        <dbReference type="Google" id="ProtNLM"/>
    </source>
</evidence>
<dbReference type="Proteomes" id="UP000243406">
    <property type="component" value="Unassembled WGS sequence"/>
</dbReference>
<gene>
    <name evidence="1" type="ORF">SAMN02745120_1992</name>
</gene>
<evidence type="ECO:0000313" key="2">
    <source>
        <dbReference type="Proteomes" id="UP000243406"/>
    </source>
</evidence>
<dbReference type="AlphaFoldDB" id="A0A1T5C486"/>
<reference evidence="2" key="1">
    <citation type="submission" date="2017-02" db="EMBL/GenBank/DDBJ databases">
        <authorList>
            <person name="Varghese N."/>
            <person name="Submissions S."/>
        </authorList>
    </citation>
    <scope>NUCLEOTIDE SEQUENCE [LARGE SCALE GENOMIC DNA]</scope>
    <source>
        <strain evidence="2">ATCC 35199</strain>
    </source>
</reference>
<protein>
    <recommendedName>
        <fullName evidence="3">GrdX protein</fullName>
    </recommendedName>
</protein>
<dbReference type="OrthoDB" id="9815289at2"/>
<dbReference type="InterPro" id="IPR047735">
    <property type="entry name" value="GrdX-like"/>
</dbReference>
<name>A0A1T5C486_9FIRM</name>
<sequence length="119" mass="13675">MIIITNNKLVDEYYGGKNVQLLEGSYQDVLYSVRDYVHKNYKLLTHPLSGSVKPNETPFKSVALEIGDKLDFNSVEMIENAIYTYSKLQNDSITPNWTETVLEDFRVIDLDLIKNALKI</sequence>